<feature type="domain" description="DNA topoisomerase I DNA binding eukaryotic-type" evidence="2">
    <location>
        <begin position="46"/>
        <end position="82"/>
    </location>
</feature>
<dbReference type="SUPFAM" id="SSF56741">
    <property type="entry name" value="Eukaryotic DNA topoisomerase I, N-terminal DNA-binding fragment"/>
    <property type="match status" value="1"/>
</dbReference>
<protein>
    <submittedName>
        <fullName evidence="3">Uncharacterized protein</fullName>
    </submittedName>
</protein>
<dbReference type="Pfam" id="PF02919">
    <property type="entry name" value="Topoisom_I_N"/>
    <property type="match status" value="1"/>
</dbReference>
<dbReference type="GO" id="GO:0005694">
    <property type="term" value="C:chromosome"/>
    <property type="evidence" value="ECO:0007669"/>
    <property type="project" value="InterPro"/>
</dbReference>
<comment type="caution">
    <text evidence="3">The sequence shown here is derived from an EMBL/GenBank/DDBJ whole genome shotgun (WGS) entry which is preliminary data.</text>
</comment>
<evidence type="ECO:0000313" key="3">
    <source>
        <dbReference type="EMBL" id="GIY97722.1"/>
    </source>
</evidence>
<dbReference type="InterPro" id="IPR051062">
    <property type="entry name" value="Topoisomerase_IB"/>
</dbReference>
<dbReference type="Pfam" id="PF01028">
    <property type="entry name" value="Topoisom_I"/>
    <property type="match status" value="1"/>
</dbReference>
<dbReference type="Proteomes" id="UP001054945">
    <property type="component" value="Unassembled WGS sequence"/>
</dbReference>
<dbReference type="InterPro" id="IPR013034">
    <property type="entry name" value="DNA_topo_DNA_db_N_dom1"/>
</dbReference>
<dbReference type="PANTHER" id="PTHR10290">
    <property type="entry name" value="DNA TOPOISOMERASE I"/>
    <property type="match status" value="1"/>
</dbReference>
<evidence type="ECO:0000313" key="4">
    <source>
        <dbReference type="Proteomes" id="UP001054945"/>
    </source>
</evidence>
<gene>
    <name evidence="3" type="ORF">CEXT_779151</name>
</gene>
<dbReference type="AlphaFoldDB" id="A0AAV4XRS3"/>
<dbReference type="GO" id="GO:0006260">
    <property type="term" value="P:DNA replication"/>
    <property type="evidence" value="ECO:0007669"/>
    <property type="project" value="TreeGrafter"/>
</dbReference>
<dbReference type="GO" id="GO:0006265">
    <property type="term" value="P:DNA topological change"/>
    <property type="evidence" value="ECO:0007669"/>
    <property type="project" value="InterPro"/>
</dbReference>
<dbReference type="InterPro" id="IPR013500">
    <property type="entry name" value="TopoI_cat_euk"/>
</dbReference>
<dbReference type="GO" id="GO:0003917">
    <property type="term" value="F:DNA topoisomerase type I (single strand cut, ATP-independent) activity"/>
    <property type="evidence" value="ECO:0007669"/>
    <property type="project" value="InterPro"/>
</dbReference>
<dbReference type="GO" id="GO:0005730">
    <property type="term" value="C:nucleolus"/>
    <property type="evidence" value="ECO:0007669"/>
    <property type="project" value="TreeGrafter"/>
</dbReference>
<dbReference type="InterPro" id="IPR036202">
    <property type="entry name" value="TopoI_DNA-bd_euk_N_sf"/>
</dbReference>
<dbReference type="PANTHER" id="PTHR10290:SF3">
    <property type="entry name" value="DNA TOPOISOMERASE 1"/>
    <property type="match status" value="1"/>
</dbReference>
<evidence type="ECO:0000259" key="1">
    <source>
        <dbReference type="Pfam" id="PF01028"/>
    </source>
</evidence>
<organism evidence="3 4">
    <name type="scientific">Caerostris extrusa</name>
    <name type="common">Bark spider</name>
    <name type="synonym">Caerostris bankana</name>
    <dbReference type="NCBI Taxonomy" id="172846"/>
    <lineage>
        <taxon>Eukaryota</taxon>
        <taxon>Metazoa</taxon>
        <taxon>Ecdysozoa</taxon>
        <taxon>Arthropoda</taxon>
        <taxon>Chelicerata</taxon>
        <taxon>Arachnida</taxon>
        <taxon>Araneae</taxon>
        <taxon>Araneomorphae</taxon>
        <taxon>Entelegynae</taxon>
        <taxon>Araneoidea</taxon>
        <taxon>Araneidae</taxon>
        <taxon>Caerostris</taxon>
    </lineage>
</organism>
<dbReference type="GO" id="GO:0007059">
    <property type="term" value="P:chromosome segregation"/>
    <property type="evidence" value="ECO:0007669"/>
    <property type="project" value="TreeGrafter"/>
</dbReference>
<reference evidence="3 4" key="1">
    <citation type="submission" date="2021-06" db="EMBL/GenBank/DDBJ databases">
        <title>Caerostris extrusa draft genome.</title>
        <authorList>
            <person name="Kono N."/>
            <person name="Arakawa K."/>
        </authorList>
    </citation>
    <scope>NUCLEOTIDE SEQUENCE [LARGE SCALE GENOMIC DNA]</scope>
</reference>
<accession>A0AAV4XRS3</accession>
<name>A0AAV4XRS3_CAEEX</name>
<feature type="domain" description="DNA topoisomerase I catalytic core eukaryotic-type" evidence="1">
    <location>
        <begin position="3"/>
        <end position="36"/>
    </location>
</feature>
<dbReference type="GO" id="GO:0003677">
    <property type="term" value="F:DNA binding"/>
    <property type="evidence" value="ECO:0007669"/>
    <property type="project" value="InterPro"/>
</dbReference>
<dbReference type="Gene3D" id="1.10.10.41">
    <property type="entry name" value="Yeast DNA topoisomerase - domain 1"/>
    <property type="match status" value="1"/>
</dbReference>
<evidence type="ECO:0000259" key="2">
    <source>
        <dbReference type="Pfam" id="PF02919"/>
    </source>
</evidence>
<keyword evidence="4" id="KW-1185">Reference proteome</keyword>
<dbReference type="InterPro" id="IPR008336">
    <property type="entry name" value="TopoI_DNA-bd_euk"/>
</dbReference>
<dbReference type="EMBL" id="BPLR01018204">
    <property type="protein sequence ID" value="GIY97722.1"/>
    <property type="molecule type" value="Genomic_DNA"/>
</dbReference>
<proteinExistence type="predicted"/>
<sequence length="83" mass="9721">MNLDEKIRAYHQANKEVAIMCNHRRAIILTVRFRKRAQIKDQNPGNVEVSKKAEEVAGLYAMMLGYSCVSRARFKNNFFKDWT</sequence>